<protein>
    <submittedName>
        <fullName evidence="1">Uncharacterized protein</fullName>
    </submittedName>
</protein>
<dbReference type="EMBL" id="JBHTHM010000012">
    <property type="protein sequence ID" value="MFD0782515.1"/>
    <property type="molecule type" value="Genomic_DNA"/>
</dbReference>
<dbReference type="Proteomes" id="UP001597053">
    <property type="component" value="Unassembled WGS sequence"/>
</dbReference>
<reference evidence="2" key="1">
    <citation type="journal article" date="2019" name="Int. J. Syst. Evol. Microbiol.">
        <title>The Global Catalogue of Microorganisms (GCM) 10K type strain sequencing project: providing services to taxonomists for standard genome sequencing and annotation.</title>
        <authorList>
            <consortium name="The Broad Institute Genomics Platform"/>
            <consortium name="The Broad Institute Genome Sequencing Center for Infectious Disease"/>
            <person name="Wu L."/>
            <person name="Ma J."/>
        </authorList>
    </citation>
    <scope>NUCLEOTIDE SEQUENCE [LARGE SCALE GENOMIC DNA]</scope>
    <source>
        <strain evidence="2">JCM 32148</strain>
    </source>
</reference>
<proteinExistence type="predicted"/>
<gene>
    <name evidence="1" type="ORF">ACFQZ8_01045</name>
</gene>
<sequence>MEDYEAPIGFRLALRNPEAITAIITQNGNGYDEGFVEGFW</sequence>
<evidence type="ECO:0000313" key="2">
    <source>
        <dbReference type="Proteomes" id="UP001597053"/>
    </source>
</evidence>
<name>A0ABW2ZV50_9ACTN</name>
<evidence type="ECO:0000313" key="1">
    <source>
        <dbReference type="EMBL" id="MFD0782515.1"/>
    </source>
</evidence>
<organism evidence="1 2">
    <name type="scientific">Micromonospora azadirachtae</name>
    <dbReference type="NCBI Taxonomy" id="1970735"/>
    <lineage>
        <taxon>Bacteria</taxon>
        <taxon>Bacillati</taxon>
        <taxon>Actinomycetota</taxon>
        <taxon>Actinomycetes</taxon>
        <taxon>Micromonosporales</taxon>
        <taxon>Micromonosporaceae</taxon>
        <taxon>Micromonospora</taxon>
    </lineage>
</organism>
<accession>A0ABW2ZV50</accession>
<comment type="caution">
    <text evidence="1">The sequence shown here is derived from an EMBL/GenBank/DDBJ whole genome shotgun (WGS) entry which is preliminary data.</text>
</comment>
<keyword evidence="2" id="KW-1185">Reference proteome</keyword>